<comment type="similarity">
    <text evidence="2">Belongs to the CASP family.</text>
</comment>
<dbReference type="InterPro" id="IPR012955">
    <property type="entry name" value="CASP_C"/>
</dbReference>
<reference evidence="14" key="1">
    <citation type="submission" date="2023-10" db="EMBL/GenBank/DDBJ databases">
        <title>Genome assembly of Pristionchus species.</title>
        <authorList>
            <person name="Yoshida K."/>
            <person name="Sommer R.J."/>
        </authorList>
    </citation>
    <scope>NUCLEOTIDE SEQUENCE</scope>
    <source>
        <strain evidence="14">RS0144</strain>
    </source>
</reference>
<dbReference type="GO" id="GO:0000139">
    <property type="term" value="C:Golgi membrane"/>
    <property type="evidence" value="ECO:0007669"/>
    <property type="project" value="UniProtKB-SubCell"/>
</dbReference>
<dbReference type="PANTHER" id="PTHR14043">
    <property type="entry name" value="CCAAT DISPLACEMENT PROTEIN-RELATED"/>
    <property type="match status" value="1"/>
</dbReference>
<evidence type="ECO:0000313" key="15">
    <source>
        <dbReference type="Proteomes" id="UP001432027"/>
    </source>
</evidence>
<dbReference type="GO" id="GO:0000981">
    <property type="term" value="F:DNA-binding transcription factor activity, RNA polymerase II-specific"/>
    <property type="evidence" value="ECO:0007669"/>
    <property type="project" value="TreeGrafter"/>
</dbReference>
<evidence type="ECO:0000256" key="8">
    <source>
        <dbReference type="ARBA" id="ARBA00023054"/>
    </source>
</evidence>
<dbReference type="GO" id="GO:0000977">
    <property type="term" value="F:RNA polymerase II transcription regulatory region sequence-specific DNA binding"/>
    <property type="evidence" value="ECO:0007669"/>
    <property type="project" value="TreeGrafter"/>
</dbReference>
<keyword evidence="9 11" id="KW-0472">Membrane</keyword>
<evidence type="ECO:0000256" key="5">
    <source>
        <dbReference type="ARBA" id="ARBA00022692"/>
    </source>
</evidence>
<name>A0AAV5T574_9BILA</name>
<protein>
    <recommendedName>
        <fullName evidence="3">Protein CASP</fullName>
    </recommendedName>
</protein>
<proteinExistence type="inferred from homology"/>
<dbReference type="PANTHER" id="PTHR14043:SF2">
    <property type="entry name" value="HOMEOBOX PROTEIN CUT"/>
    <property type="match status" value="1"/>
</dbReference>
<dbReference type="GO" id="GO:0006891">
    <property type="term" value="P:intra-Golgi vesicle-mediated transport"/>
    <property type="evidence" value="ECO:0007669"/>
    <property type="project" value="InterPro"/>
</dbReference>
<feature type="coiled-coil region" evidence="10">
    <location>
        <begin position="120"/>
        <end position="355"/>
    </location>
</feature>
<gene>
    <name evidence="14" type="ORF">PENTCL1PPCAC_10148</name>
</gene>
<feature type="domain" description="CASP C-terminal" evidence="12">
    <location>
        <begin position="433"/>
        <end position="651"/>
    </location>
</feature>
<accession>A0AAV5T574</accession>
<dbReference type="Pfam" id="PF08172">
    <property type="entry name" value="CASP_C"/>
    <property type="match status" value="1"/>
</dbReference>
<keyword evidence="6 11" id="KW-1133">Transmembrane helix</keyword>
<evidence type="ECO:0000259" key="13">
    <source>
        <dbReference type="Pfam" id="PF25398"/>
    </source>
</evidence>
<keyword evidence="7" id="KW-0333">Golgi apparatus</keyword>
<dbReference type="InterPro" id="IPR057476">
    <property type="entry name" value="Cux_N"/>
</dbReference>
<dbReference type="Pfam" id="PF25398">
    <property type="entry name" value="CUX1_N"/>
    <property type="match status" value="1"/>
</dbReference>
<evidence type="ECO:0000256" key="10">
    <source>
        <dbReference type="SAM" id="Coils"/>
    </source>
</evidence>
<evidence type="ECO:0000256" key="3">
    <source>
        <dbReference type="ARBA" id="ARBA00018691"/>
    </source>
</evidence>
<evidence type="ECO:0000256" key="9">
    <source>
        <dbReference type="ARBA" id="ARBA00023136"/>
    </source>
</evidence>
<feature type="coiled-coil region" evidence="10">
    <location>
        <begin position="512"/>
        <end position="553"/>
    </location>
</feature>
<evidence type="ECO:0000256" key="7">
    <source>
        <dbReference type="ARBA" id="ARBA00023034"/>
    </source>
</evidence>
<feature type="transmembrane region" description="Helical" evidence="11">
    <location>
        <begin position="630"/>
        <end position="648"/>
    </location>
</feature>
<dbReference type="AlphaFoldDB" id="A0AAV5T574"/>
<dbReference type="GO" id="GO:0005634">
    <property type="term" value="C:nucleus"/>
    <property type="evidence" value="ECO:0007669"/>
    <property type="project" value="TreeGrafter"/>
</dbReference>
<evidence type="ECO:0000256" key="6">
    <source>
        <dbReference type="ARBA" id="ARBA00022989"/>
    </source>
</evidence>
<keyword evidence="15" id="KW-1185">Reference proteome</keyword>
<comment type="subcellular location">
    <subcellularLocation>
        <location evidence="1">Golgi apparatus membrane</location>
        <topology evidence="1">Single-pass type IV membrane protein</topology>
    </subcellularLocation>
</comment>
<keyword evidence="4" id="KW-0813">Transport</keyword>
<evidence type="ECO:0000256" key="4">
    <source>
        <dbReference type="ARBA" id="ARBA00022448"/>
    </source>
</evidence>
<dbReference type="EMBL" id="BTSX01000003">
    <property type="protein sequence ID" value="GMS87973.1"/>
    <property type="molecule type" value="Genomic_DNA"/>
</dbReference>
<feature type="domain" description="Cux N-terminal" evidence="13">
    <location>
        <begin position="18"/>
        <end position="122"/>
    </location>
</feature>
<organism evidence="14 15">
    <name type="scientific">Pristionchus entomophagus</name>
    <dbReference type="NCBI Taxonomy" id="358040"/>
    <lineage>
        <taxon>Eukaryota</taxon>
        <taxon>Metazoa</taxon>
        <taxon>Ecdysozoa</taxon>
        <taxon>Nematoda</taxon>
        <taxon>Chromadorea</taxon>
        <taxon>Rhabditida</taxon>
        <taxon>Rhabditina</taxon>
        <taxon>Diplogasteromorpha</taxon>
        <taxon>Diplogasteroidea</taxon>
        <taxon>Neodiplogasteridae</taxon>
        <taxon>Pristionchus</taxon>
    </lineage>
</organism>
<evidence type="ECO:0000256" key="2">
    <source>
        <dbReference type="ARBA" id="ARBA00006415"/>
    </source>
</evidence>
<evidence type="ECO:0000259" key="12">
    <source>
        <dbReference type="Pfam" id="PF08172"/>
    </source>
</evidence>
<sequence>LVTVSPTEGQMVVRDDPVIEKWRQFDWESLQGYLDGEIRAQESRQSAAEEGKHRLLTESTKYRETTDKEQRKAALPLIKAFQREVDECRDRERAVGAALVQIFGKLADLPDPRSALSAASTTAAARAATAEEEAAALKREIASITEEFAGLKNQDVTVRQLREQIKELEKDKMSAIERLLAETEKAIQDSSIEKDEEKREIRDQHAASVSTMEKQIVDLEARLRAQQRQLDGALADAGHKETVEGDEKEEREREMDIIQRKLKGAEREISALTAELREAKAADRSSSPPASPIGDIAALGGLMKEKDEQISRLLEDNRRLLAKASADARAAEQKVAKMQNELSKQRELIIHMQAELAGKGDYEAVKQELRALREIELGPEAAAALDDNTPQTTVGEALKKLDKYMSDKNKKLQSENVQLRKAKEELNGSLATVTAQLESLSQSDREKTGVIERLERDVERLTRGRKSAPVPDDPELTTDELLAASLGTVADYSSEGHGSQRDTVVGGSQSMMEIVKAQRDRMKERLNEIEEAMAREKTDAARVRSEMEKVREDNTQLYGKVRFLQSHRSGSMAVTIDEDGAYKQEWEQTMSPFARFTNQESLRHVQKLPIHDKATLSIARAVFSNASARFTFFCYLIVLHLLVFMVLYHSAWSSASSRDDCVEQFAKHMKEHHH</sequence>
<evidence type="ECO:0000256" key="1">
    <source>
        <dbReference type="ARBA" id="ARBA00004409"/>
    </source>
</evidence>
<evidence type="ECO:0000256" key="11">
    <source>
        <dbReference type="SAM" id="Phobius"/>
    </source>
</evidence>
<evidence type="ECO:0000313" key="14">
    <source>
        <dbReference type="EMBL" id="GMS87973.1"/>
    </source>
</evidence>
<feature type="non-terminal residue" evidence="14">
    <location>
        <position position="1"/>
    </location>
</feature>
<comment type="caution">
    <text evidence="14">The sequence shown here is derived from an EMBL/GenBank/DDBJ whole genome shotgun (WGS) entry which is preliminary data.</text>
</comment>
<dbReference type="Proteomes" id="UP001432027">
    <property type="component" value="Unassembled WGS sequence"/>
</dbReference>
<feature type="coiled-coil region" evidence="10">
    <location>
        <begin position="405"/>
        <end position="443"/>
    </location>
</feature>
<keyword evidence="8 10" id="KW-0175">Coiled coil</keyword>
<keyword evidence="5 11" id="KW-0812">Transmembrane</keyword>